<protein>
    <submittedName>
        <fullName evidence="2">Uncharacterized protein</fullName>
    </submittedName>
</protein>
<accession>A0A2T2NNT0</accession>
<dbReference type="EMBL" id="KZ678135">
    <property type="protein sequence ID" value="PSN67050.1"/>
    <property type="molecule type" value="Genomic_DNA"/>
</dbReference>
<feature type="region of interest" description="Disordered" evidence="1">
    <location>
        <begin position="163"/>
        <end position="184"/>
    </location>
</feature>
<dbReference type="AlphaFoldDB" id="A0A2T2NNT0"/>
<keyword evidence="3" id="KW-1185">Reference proteome</keyword>
<evidence type="ECO:0000256" key="1">
    <source>
        <dbReference type="SAM" id="MobiDB-lite"/>
    </source>
</evidence>
<reference evidence="2 3" key="1">
    <citation type="journal article" date="2018" name="Front. Microbiol.">
        <title>Genome-Wide Analysis of Corynespora cassiicola Leaf Fall Disease Putative Effectors.</title>
        <authorList>
            <person name="Lopez D."/>
            <person name="Ribeiro S."/>
            <person name="Label P."/>
            <person name="Fumanal B."/>
            <person name="Venisse J.S."/>
            <person name="Kohler A."/>
            <person name="de Oliveira R.R."/>
            <person name="Labutti K."/>
            <person name="Lipzen A."/>
            <person name="Lail K."/>
            <person name="Bauer D."/>
            <person name="Ohm R.A."/>
            <person name="Barry K.W."/>
            <person name="Spatafora J."/>
            <person name="Grigoriev I.V."/>
            <person name="Martin F.M."/>
            <person name="Pujade-Renaud V."/>
        </authorList>
    </citation>
    <scope>NUCLEOTIDE SEQUENCE [LARGE SCALE GENOMIC DNA]</scope>
    <source>
        <strain evidence="2 3">Philippines</strain>
    </source>
</reference>
<feature type="compositionally biased region" description="Basic and acidic residues" evidence="1">
    <location>
        <begin position="163"/>
        <end position="172"/>
    </location>
</feature>
<feature type="region of interest" description="Disordered" evidence="1">
    <location>
        <begin position="118"/>
        <end position="140"/>
    </location>
</feature>
<name>A0A2T2NNT0_CORCC</name>
<evidence type="ECO:0000313" key="3">
    <source>
        <dbReference type="Proteomes" id="UP000240883"/>
    </source>
</evidence>
<dbReference type="Proteomes" id="UP000240883">
    <property type="component" value="Unassembled WGS sequence"/>
</dbReference>
<proteinExistence type="predicted"/>
<gene>
    <name evidence="2" type="ORF">BS50DRAFT_381192</name>
</gene>
<organism evidence="2 3">
    <name type="scientific">Corynespora cassiicola Philippines</name>
    <dbReference type="NCBI Taxonomy" id="1448308"/>
    <lineage>
        <taxon>Eukaryota</taxon>
        <taxon>Fungi</taxon>
        <taxon>Dikarya</taxon>
        <taxon>Ascomycota</taxon>
        <taxon>Pezizomycotina</taxon>
        <taxon>Dothideomycetes</taxon>
        <taxon>Pleosporomycetidae</taxon>
        <taxon>Pleosporales</taxon>
        <taxon>Corynesporascaceae</taxon>
        <taxon>Corynespora</taxon>
    </lineage>
</organism>
<sequence>MGVVEWMREISKHANAPKGFGFSNIDIKTDGGRHKKKYCAGSKSSHRGWAGIKVFLAASVVATLHSRQTIRHDSPERATAGVIKAVCSLEMFELWTSSLCVDSCAVWTRSGTFNGLNKSSRAQAAPKYSPNTSSLGGGGYQTRSQRWVWWTWSVLAVMDAGDSADKGPDRSKGSRRPRTLGKRSQKIIAMAWQTGSEGSE</sequence>
<evidence type="ECO:0000313" key="2">
    <source>
        <dbReference type="EMBL" id="PSN67050.1"/>
    </source>
</evidence>
<feature type="compositionally biased region" description="Basic residues" evidence="1">
    <location>
        <begin position="173"/>
        <end position="184"/>
    </location>
</feature>